<protein>
    <submittedName>
        <fullName evidence="1">Uncharacterized protein</fullName>
    </submittedName>
</protein>
<name>A0A829R9D8_LISGR</name>
<dbReference type="Proteomes" id="UP000019251">
    <property type="component" value="Unassembled WGS sequence"/>
</dbReference>
<sequence>MRRSILGKEVATISFTTLEMLEEANQAVVPILEIFELLKQYAPKNSMKKNLDFRIVLLIDGCLYIKRINEDSIVVFQNDLLVEFNKDKQYLFLLEGGLEQSLLQLMLHIKRSFHVVEFHSISLQAWNVTMILQVELGIQGNNVKEEKTNTSDL</sequence>
<organism evidence="1 2">
    <name type="scientific">Listeria grayi FSL F6-1183</name>
    <dbReference type="NCBI Taxonomy" id="1265827"/>
    <lineage>
        <taxon>Bacteria</taxon>
        <taxon>Bacillati</taxon>
        <taxon>Bacillota</taxon>
        <taxon>Bacilli</taxon>
        <taxon>Bacillales</taxon>
        <taxon>Listeriaceae</taxon>
        <taxon>Listeria</taxon>
    </lineage>
</organism>
<dbReference type="EMBL" id="AODG01000003">
    <property type="protein sequence ID" value="EUJ30432.1"/>
    <property type="molecule type" value="Genomic_DNA"/>
</dbReference>
<dbReference type="RefSeq" id="WP_036103607.1">
    <property type="nucleotide sequence ID" value="NZ_AODG01000003.1"/>
</dbReference>
<evidence type="ECO:0000313" key="2">
    <source>
        <dbReference type="Proteomes" id="UP000019251"/>
    </source>
</evidence>
<reference evidence="1 2" key="1">
    <citation type="submission" date="2012-12" db="EMBL/GenBank/DDBJ databases">
        <title>Novel taxa of Listeriaceae from agricultural environments in the United States.</title>
        <authorList>
            <person name="den Bakker H.C."/>
            <person name="Allred A."/>
            <person name="Warchocki S."/>
            <person name="Wright E.M."/>
            <person name="Burrell A."/>
            <person name="Nightingale K.K."/>
            <person name="Kephart D."/>
            <person name="Wiedmann M."/>
        </authorList>
    </citation>
    <scope>NUCLEOTIDE SEQUENCE [LARGE SCALE GENOMIC DNA]</scope>
    <source>
        <strain evidence="1 2">FSL F6-1183</strain>
    </source>
</reference>
<dbReference type="AlphaFoldDB" id="A0A829R9D8"/>
<accession>A0A829R9D8</accession>
<comment type="caution">
    <text evidence="1">The sequence shown here is derived from an EMBL/GenBank/DDBJ whole genome shotgun (WGS) entry which is preliminary data.</text>
</comment>
<proteinExistence type="predicted"/>
<evidence type="ECO:0000313" key="1">
    <source>
        <dbReference type="EMBL" id="EUJ30432.1"/>
    </source>
</evidence>
<gene>
    <name evidence="1" type="ORF">LMUR_01115</name>
</gene>